<evidence type="ECO:0000313" key="3">
    <source>
        <dbReference type="Proteomes" id="UP000544110"/>
    </source>
</evidence>
<gene>
    <name evidence="2" type="ORF">BJ989_003321</name>
</gene>
<dbReference type="RefSeq" id="WP_179519169.1">
    <property type="nucleotide sequence ID" value="NZ_JACCAC010000001.1"/>
</dbReference>
<organism evidence="2 3">
    <name type="scientific">Nocardioides perillae</name>
    <dbReference type="NCBI Taxonomy" id="1119534"/>
    <lineage>
        <taxon>Bacteria</taxon>
        <taxon>Bacillati</taxon>
        <taxon>Actinomycetota</taxon>
        <taxon>Actinomycetes</taxon>
        <taxon>Propionibacteriales</taxon>
        <taxon>Nocardioidaceae</taxon>
        <taxon>Nocardioides</taxon>
    </lineage>
</organism>
<dbReference type="GO" id="GO:0009424">
    <property type="term" value="C:bacterial-type flagellum hook"/>
    <property type="evidence" value="ECO:0007669"/>
    <property type="project" value="InterPro"/>
</dbReference>
<keyword evidence="2" id="KW-0969">Cilium</keyword>
<keyword evidence="3" id="KW-1185">Reference proteome</keyword>
<dbReference type="Proteomes" id="UP000544110">
    <property type="component" value="Unassembled WGS sequence"/>
</dbReference>
<dbReference type="NCBIfam" id="TIGR02550">
    <property type="entry name" value="flagell_flgL"/>
    <property type="match status" value="1"/>
</dbReference>
<keyword evidence="2" id="KW-0966">Cell projection</keyword>
<name>A0A7Y9RYD8_9ACTN</name>
<dbReference type="GO" id="GO:0071973">
    <property type="term" value="P:bacterial-type flagellum-dependent cell motility"/>
    <property type="evidence" value="ECO:0007669"/>
    <property type="project" value="InterPro"/>
</dbReference>
<dbReference type="InterPro" id="IPR001029">
    <property type="entry name" value="Flagellin_N"/>
</dbReference>
<dbReference type="AlphaFoldDB" id="A0A7Y9RYD8"/>
<dbReference type="Gene3D" id="1.20.1330.10">
    <property type="entry name" value="f41 fragment of flagellin, N-terminal domain"/>
    <property type="match status" value="1"/>
</dbReference>
<sequence length="296" mass="31087">MSTFRVTHNMLAQRSLDGMMTASSRVSKVQEHLTTGRIINRPSDDPTGTTAAMRMRTSIAEAKQHARNADDGLGWLAQADSTLMSMTDQVRRARELAIRGANTGSVGPAAREALATEVDQLRTSLLAAANTTYLDRPVFGGTTAGGVAYDSDGLYAGDTGQVRRTVGDGVQVRVDTDAVAVFGPDGANLFDDLTALSAALRAGDAAGIAAGGDAMRAGLDRLTTTLADVGTRSARLEVAAQAARDAEVDLVSSLSEVENTDLPKAMVDLQLQEVAYQAALAATARVMQPSLMEFLR</sequence>
<dbReference type="GO" id="GO:0005198">
    <property type="term" value="F:structural molecule activity"/>
    <property type="evidence" value="ECO:0007669"/>
    <property type="project" value="InterPro"/>
</dbReference>
<feature type="domain" description="Flagellin N-terminal" evidence="1">
    <location>
        <begin position="6"/>
        <end position="132"/>
    </location>
</feature>
<comment type="caution">
    <text evidence="2">The sequence shown here is derived from an EMBL/GenBank/DDBJ whole genome shotgun (WGS) entry which is preliminary data.</text>
</comment>
<dbReference type="InterPro" id="IPR013384">
    <property type="entry name" value="Flagell_FlgL"/>
</dbReference>
<proteinExistence type="predicted"/>
<evidence type="ECO:0000313" key="2">
    <source>
        <dbReference type="EMBL" id="NYG57017.1"/>
    </source>
</evidence>
<evidence type="ECO:0000259" key="1">
    <source>
        <dbReference type="Pfam" id="PF00669"/>
    </source>
</evidence>
<dbReference type="Pfam" id="PF00669">
    <property type="entry name" value="Flagellin_N"/>
    <property type="match status" value="1"/>
</dbReference>
<dbReference type="EMBL" id="JACCAC010000001">
    <property type="protein sequence ID" value="NYG57017.1"/>
    <property type="molecule type" value="Genomic_DNA"/>
</dbReference>
<reference evidence="2 3" key="1">
    <citation type="submission" date="2020-07" db="EMBL/GenBank/DDBJ databases">
        <title>Sequencing the genomes of 1000 actinobacteria strains.</title>
        <authorList>
            <person name="Klenk H.-P."/>
        </authorList>
    </citation>
    <scope>NUCLEOTIDE SEQUENCE [LARGE SCALE GENOMIC DNA]</scope>
    <source>
        <strain evidence="2 3">DSM 24552</strain>
    </source>
</reference>
<dbReference type="InterPro" id="IPR001492">
    <property type="entry name" value="Flagellin"/>
</dbReference>
<accession>A0A7Y9RYD8</accession>
<keyword evidence="2" id="KW-0282">Flagellum</keyword>
<dbReference type="PANTHER" id="PTHR42792:SF1">
    <property type="entry name" value="FLAGELLAR HOOK-ASSOCIATED PROTEIN 3"/>
    <property type="match status" value="1"/>
</dbReference>
<dbReference type="SUPFAM" id="SSF64518">
    <property type="entry name" value="Phase 1 flagellin"/>
    <property type="match status" value="1"/>
</dbReference>
<dbReference type="PANTHER" id="PTHR42792">
    <property type="entry name" value="FLAGELLIN"/>
    <property type="match status" value="1"/>
</dbReference>
<protein>
    <submittedName>
        <fullName evidence="2">Flagellar hook-associated protein 3 FlgL</fullName>
    </submittedName>
</protein>